<dbReference type="AlphaFoldDB" id="L8H620"/>
<dbReference type="EMBL" id="KB007908">
    <property type="protein sequence ID" value="ELR20964.1"/>
    <property type="molecule type" value="Genomic_DNA"/>
</dbReference>
<dbReference type="Pfam" id="PF10205">
    <property type="entry name" value="KLRAQ"/>
    <property type="match status" value="1"/>
</dbReference>
<dbReference type="GO" id="GO:0003723">
    <property type="term" value="F:RNA binding"/>
    <property type="evidence" value="ECO:0007669"/>
    <property type="project" value="UniProtKB-KW"/>
</dbReference>
<feature type="coiled-coil region" evidence="9">
    <location>
        <begin position="51"/>
        <end position="211"/>
    </location>
</feature>
<sequence>MATAPSPPSTPDARPGLPLEERYVKLVEAYKKIKHQNGLLKQAVLQGREALQEETKLREATQLEAKEVEKKLRSAVEENNMLKFHNNRITKKVEALQRRFKEEEQTESLGWFSSGTKVELAKKKEELQAAKTDLESKIRENEKLHRENDELKKEHKQTVELLTQKIHGIKKNLQQQQDALRDKENETSFAINNLTQERDQLSSKSKILDDTLQRTQNLMKEREIAMTQIQQKLRDDLTKASSVLARKVLFDDSKNEVYNQFNVATFDRKRQQQQKEFVDVWLKHFRQFISHYGDYFSAFHERLLILNKSMTITDALRNINRKPVTAMAASYEQAKQPAQVDPQQAAAVAAINRYMLFNKKLLTYQLLRLEEESKQENCDDGMRARNELLGDTYTTMQSLLEKLYSYVCLAFGGEDGKVSKCNELFVVKQVHACLVSMNTAMKTYVAQLGSKIDHEHKDPFVLPALKSVNERIMQYQTSVATFFAKMSQSFELFLNLLLSPIAIPVRGVQVGTFRLEKRARDYLALVNSEPAPESIPYLEALNNKRTVADLDGARRLMQEKIQKLTQVNEHLLREKNRLQAELTSSKDTLASKQSRLDTLLSELVKVRQKHDALGVSVVPITTGAPTSPELLPAPDKEYGLTDNPAVSFDDEEQLATDTSDYERSVTGTPLLGSPLISFEEGANDAEEAAVEGSSPATTSSSLSLLDLDFGPPSTDGLSLMASDKERSFTASEVVGASKSYSLIVMDETGSQSDSLNLSEEDREREQALKKFYETRVDQLMSQIKEADRKAVELHEEYTKAVDSLASLVTQRDELQNKLSVAEKALAASKDELESTRSNYEQQMKLLSEHLVTLNEKIMAQEEQIGSIRSAQASGYPLASRGNRRGF</sequence>
<comment type="subcellular location">
    <subcellularLocation>
        <location evidence="1">Early endosome</location>
    </subcellularLocation>
</comment>
<dbReference type="SMART" id="SM01254">
    <property type="entry name" value="KLRAQ"/>
    <property type="match status" value="1"/>
</dbReference>
<evidence type="ECO:0000313" key="13">
    <source>
        <dbReference type="Proteomes" id="UP000011083"/>
    </source>
</evidence>
<dbReference type="PANTHER" id="PTHR21448:SF0">
    <property type="entry name" value="PROTEIN PHOSPHATASE 1 REGULATORY SUBUNIT 21"/>
    <property type="match status" value="1"/>
</dbReference>
<dbReference type="OrthoDB" id="19247at2759"/>
<feature type="region of interest" description="Disordered" evidence="10">
    <location>
        <begin position="619"/>
        <end position="644"/>
    </location>
</feature>
<dbReference type="InterPro" id="IPR019348">
    <property type="entry name" value="PPP1R21_six_helix"/>
</dbReference>
<gene>
    <name evidence="12" type="ORF">ACA1_279460</name>
</gene>
<keyword evidence="4" id="KW-0694">RNA-binding</keyword>
<accession>L8H620</accession>
<dbReference type="Pfam" id="PF21636">
    <property type="entry name" value="PPP1R21_C"/>
    <property type="match status" value="1"/>
</dbReference>
<evidence type="ECO:0000256" key="10">
    <source>
        <dbReference type="SAM" id="MobiDB-lite"/>
    </source>
</evidence>
<dbReference type="InterPro" id="IPR040024">
    <property type="entry name" value="PPP1R21"/>
</dbReference>
<dbReference type="InterPro" id="IPR049372">
    <property type="entry name" value="PPP1R21_C"/>
</dbReference>
<protein>
    <recommendedName>
        <fullName evidence="2">Protein phosphatase 1 regulatory subunit 21</fullName>
    </recommendedName>
    <alternativeName>
        <fullName evidence="7">Coiled-coil domain-containing protein 128</fullName>
    </alternativeName>
    <alternativeName>
        <fullName evidence="8">Ferry endosomal RAB5 effector complex subunit 2</fullName>
    </alternativeName>
    <alternativeName>
        <fullName evidence="6">KLRAQ motif-containing protein 1</fullName>
    </alternativeName>
</protein>
<evidence type="ECO:0000256" key="6">
    <source>
        <dbReference type="ARBA" id="ARBA00031361"/>
    </source>
</evidence>
<evidence type="ECO:0000313" key="12">
    <source>
        <dbReference type="EMBL" id="ELR20964.1"/>
    </source>
</evidence>
<evidence type="ECO:0000256" key="8">
    <source>
        <dbReference type="ARBA" id="ARBA00044824"/>
    </source>
</evidence>
<keyword evidence="5 9" id="KW-0175">Coiled coil</keyword>
<evidence type="ECO:0000256" key="9">
    <source>
        <dbReference type="SAM" id="Coils"/>
    </source>
</evidence>
<evidence type="ECO:0000256" key="1">
    <source>
        <dbReference type="ARBA" id="ARBA00004412"/>
    </source>
</evidence>
<feature type="coiled-coil region" evidence="9">
    <location>
        <begin position="762"/>
        <end position="863"/>
    </location>
</feature>
<dbReference type="RefSeq" id="XP_004344707.1">
    <property type="nucleotide sequence ID" value="XM_004344657.1"/>
</dbReference>
<dbReference type="OMA" id="QPMHPCP"/>
<dbReference type="GO" id="GO:0005769">
    <property type="term" value="C:early endosome"/>
    <property type="evidence" value="ECO:0007669"/>
    <property type="project" value="UniProtKB-SubCell"/>
</dbReference>
<evidence type="ECO:0000256" key="7">
    <source>
        <dbReference type="ARBA" id="ARBA00031617"/>
    </source>
</evidence>
<evidence type="ECO:0000259" key="11">
    <source>
        <dbReference type="SMART" id="SM01254"/>
    </source>
</evidence>
<keyword evidence="13" id="KW-1185">Reference proteome</keyword>
<proteinExistence type="predicted"/>
<name>L8H620_ACACF</name>
<evidence type="ECO:0000256" key="3">
    <source>
        <dbReference type="ARBA" id="ARBA00022753"/>
    </source>
</evidence>
<evidence type="ECO:0000256" key="4">
    <source>
        <dbReference type="ARBA" id="ARBA00022884"/>
    </source>
</evidence>
<keyword evidence="3" id="KW-0967">Endosome</keyword>
<feature type="coiled-coil region" evidence="9">
    <location>
        <begin position="554"/>
        <end position="609"/>
    </location>
</feature>
<dbReference type="KEGG" id="acan:ACA1_279460"/>
<dbReference type="Proteomes" id="UP000011083">
    <property type="component" value="Unassembled WGS sequence"/>
</dbReference>
<evidence type="ECO:0000256" key="5">
    <source>
        <dbReference type="ARBA" id="ARBA00023054"/>
    </source>
</evidence>
<dbReference type="InterPro" id="IPR019343">
    <property type="entry name" value="PPP1R21_N"/>
</dbReference>
<dbReference type="GO" id="GO:0016020">
    <property type="term" value="C:membrane"/>
    <property type="evidence" value="ECO:0007669"/>
    <property type="project" value="TreeGrafter"/>
</dbReference>
<evidence type="ECO:0000256" key="2">
    <source>
        <dbReference type="ARBA" id="ARBA00020102"/>
    </source>
</evidence>
<dbReference type="VEuPathDB" id="AmoebaDB:ACA1_279460"/>
<feature type="domain" description="Protein phosphatase 1 regulatory subunit 21 N-terminal" evidence="11">
    <location>
        <begin position="24"/>
        <end position="127"/>
    </location>
</feature>
<dbReference type="STRING" id="1257118.L8H620"/>
<dbReference type="PANTHER" id="PTHR21448">
    <property type="entry name" value="SMOOTH MUSCLE MYOSIN HEAVY CHAIN-RELATED"/>
    <property type="match status" value="1"/>
</dbReference>
<organism evidence="12 13">
    <name type="scientific">Acanthamoeba castellanii (strain ATCC 30010 / Neff)</name>
    <dbReference type="NCBI Taxonomy" id="1257118"/>
    <lineage>
        <taxon>Eukaryota</taxon>
        <taxon>Amoebozoa</taxon>
        <taxon>Discosea</taxon>
        <taxon>Longamoebia</taxon>
        <taxon>Centramoebida</taxon>
        <taxon>Acanthamoebidae</taxon>
        <taxon>Acanthamoeba</taxon>
    </lineage>
</organism>
<dbReference type="Pfam" id="PF10212">
    <property type="entry name" value="PPP1R21_helical"/>
    <property type="match status" value="1"/>
</dbReference>
<feature type="region of interest" description="Disordered" evidence="10">
    <location>
        <begin position="683"/>
        <end position="707"/>
    </location>
</feature>
<dbReference type="GeneID" id="14921837"/>
<reference evidence="12 13" key="1">
    <citation type="journal article" date="2013" name="Genome Biol.">
        <title>Genome of Acanthamoeba castellanii highlights extensive lateral gene transfer and early evolution of tyrosine kinase signaling.</title>
        <authorList>
            <person name="Clarke M."/>
            <person name="Lohan A.J."/>
            <person name="Liu B."/>
            <person name="Lagkouvardos I."/>
            <person name="Roy S."/>
            <person name="Zafar N."/>
            <person name="Bertelli C."/>
            <person name="Schilde C."/>
            <person name="Kianianmomeni A."/>
            <person name="Burglin T.R."/>
            <person name="Frech C."/>
            <person name="Turcotte B."/>
            <person name="Kopec K.O."/>
            <person name="Synnott J.M."/>
            <person name="Choo C."/>
            <person name="Paponov I."/>
            <person name="Finkler A."/>
            <person name="Soon Heng Tan C."/>
            <person name="Hutchins A.P."/>
            <person name="Weinmeier T."/>
            <person name="Rattei T."/>
            <person name="Chu J.S."/>
            <person name="Gimenez G."/>
            <person name="Irimia M."/>
            <person name="Rigden D.J."/>
            <person name="Fitzpatrick D.A."/>
            <person name="Lorenzo-Morales J."/>
            <person name="Bateman A."/>
            <person name="Chiu C.H."/>
            <person name="Tang P."/>
            <person name="Hegemann P."/>
            <person name="Fromm H."/>
            <person name="Raoult D."/>
            <person name="Greub G."/>
            <person name="Miranda-Saavedra D."/>
            <person name="Chen N."/>
            <person name="Nash P."/>
            <person name="Ginger M.L."/>
            <person name="Horn M."/>
            <person name="Schaap P."/>
            <person name="Caler L."/>
            <person name="Loftus B."/>
        </authorList>
    </citation>
    <scope>NUCLEOTIDE SEQUENCE [LARGE SCALE GENOMIC DNA]</scope>
    <source>
        <strain evidence="12 13">Neff</strain>
    </source>
</reference>